<evidence type="ECO:0000256" key="6">
    <source>
        <dbReference type="ARBA" id="ARBA00023264"/>
    </source>
</evidence>
<dbReference type="PRINTS" id="PR00077">
    <property type="entry name" value="GPDHDRGNASE"/>
</dbReference>
<sequence length="330" mass="33092">MTIAILGAGAWGIALAQSQARAGRPVLLWGRAGAELDSLKATRQSRRLPGRTLLDGIEVTDDFNRLSEAEAALLLAVPSAALPALAVRLAMLPGKAPLVLCAKGFAANGRLGTLALAESLPGRSIAVLSGPSFAAEVMDGKPTALVIAHDKAGQAERLMQTLAAPGLRPYASTDTVGVQAGGALKNVLAIACGICDGLQLGDNARAALVTRGLGELTRLGMALGGKAETMAGLAGLGDLILTATSGQSRNYALGRRLGAGETLDAALAQSAGVAEGASAAGLAAAQAIRLGLDCPIIATVDAVLNRAAPIGAAVESLLTRPLRAEVISIL</sequence>
<keyword evidence="7" id="KW-0521">NADP</keyword>
<dbReference type="SUPFAM" id="SSF51735">
    <property type="entry name" value="NAD(P)-binding Rossmann-fold domains"/>
    <property type="match status" value="1"/>
</dbReference>
<keyword evidence="4 7" id="KW-0443">Lipid metabolism</keyword>
<feature type="binding site" evidence="7">
    <location>
        <position position="31"/>
    </location>
    <ligand>
        <name>NADPH</name>
        <dbReference type="ChEBI" id="CHEBI:57783"/>
    </ligand>
</feature>
<dbReference type="Pfam" id="PF01210">
    <property type="entry name" value="NAD_Gly3P_dh_N"/>
    <property type="match status" value="1"/>
</dbReference>
<keyword evidence="3 7" id="KW-0560">Oxidoreductase</keyword>
<dbReference type="Gene3D" id="3.40.50.720">
    <property type="entry name" value="NAD(P)-binding Rossmann-like Domain"/>
    <property type="match status" value="1"/>
</dbReference>
<reference evidence="13" key="1">
    <citation type="journal article" date="2019" name="Int. J. Syst. Evol. Microbiol.">
        <title>The Global Catalogue of Microorganisms (GCM) 10K type strain sequencing project: providing services to taxonomists for standard genome sequencing and annotation.</title>
        <authorList>
            <consortium name="The Broad Institute Genomics Platform"/>
            <consortium name="The Broad Institute Genome Sequencing Center for Infectious Disease"/>
            <person name="Wu L."/>
            <person name="Ma J."/>
        </authorList>
    </citation>
    <scope>NUCLEOTIDE SEQUENCE [LARGE SCALE GENOMIC DNA]</scope>
    <source>
        <strain evidence="13">CGMCC 1.19062</strain>
    </source>
</reference>
<accession>A0ABW5DX19</accession>
<comment type="function">
    <text evidence="7">Catalyzes the reduction of the glycolytic intermediate dihydroxyacetone phosphate (DHAP) to sn-glycerol 3-phosphate (G3P), the key precursor for phospholipid synthesis.</text>
</comment>
<dbReference type="InterPro" id="IPR011128">
    <property type="entry name" value="G3P_DH_NAD-dep_N"/>
</dbReference>
<keyword evidence="7" id="KW-0963">Cytoplasm</keyword>
<organism evidence="12 13">
    <name type="scientific">Lacibacterium aquatile</name>
    <dbReference type="NCBI Taxonomy" id="1168082"/>
    <lineage>
        <taxon>Bacteria</taxon>
        <taxon>Pseudomonadati</taxon>
        <taxon>Pseudomonadota</taxon>
        <taxon>Alphaproteobacteria</taxon>
        <taxon>Rhodospirillales</taxon>
        <taxon>Rhodospirillaceae</taxon>
    </lineage>
</organism>
<comment type="caution">
    <text evidence="7">Lacks conserved residue(s) required for the propagation of feature annotation.</text>
</comment>
<dbReference type="PANTHER" id="PTHR11728:SF1">
    <property type="entry name" value="GLYCEROL-3-PHOSPHATE DEHYDROGENASE [NAD(+)] 2, CHLOROPLASTIC"/>
    <property type="match status" value="1"/>
</dbReference>
<feature type="binding site" evidence="7">
    <location>
        <position position="250"/>
    </location>
    <ligand>
        <name>sn-glycerol 3-phosphate</name>
        <dbReference type="ChEBI" id="CHEBI:57597"/>
    </ligand>
</feature>
<feature type="active site" description="Proton acceptor" evidence="7">
    <location>
        <position position="185"/>
    </location>
</feature>
<evidence type="ECO:0000256" key="5">
    <source>
        <dbReference type="ARBA" id="ARBA00023209"/>
    </source>
</evidence>
<feature type="binding site" evidence="7">
    <location>
        <position position="248"/>
    </location>
    <ligand>
        <name>sn-glycerol 3-phosphate</name>
        <dbReference type="ChEBI" id="CHEBI:57597"/>
    </ligand>
</feature>
<comment type="similarity">
    <text evidence="1 7 8">Belongs to the NAD-dependent glycerol-3-phosphate dehydrogenase family.</text>
</comment>
<dbReference type="EMBL" id="JBHUIP010000016">
    <property type="protein sequence ID" value="MFD2265462.1"/>
    <property type="molecule type" value="Genomic_DNA"/>
</dbReference>
<feature type="domain" description="Glycerol-3-phosphate dehydrogenase NAD-dependent C-terminal" evidence="11">
    <location>
        <begin position="174"/>
        <end position="314"/>
    </location>
</feature>
<keyword evidence="7" id="KW-0547">Nucleotide-binding</keyword>
<dbReference type="GO" id="GO:0047952">
    <property type="term" value="F:glycerol-3-phosphate dehydrogenase [NAD(P)+] activity"/>
    <property type="evidence" value="ECO:0007669"/>
    <property type="project" value="UniProtKB-EC"/>
</dbReference>
<dbReference type="HAMAP" id="MF_00394">
    <property type="entry name" value="NAD_Glyc3P_dehydrog"/>
    <property type="match status" value="1"/>
</dbReference>
<feature type="binding site" evidence="7">
    <location>
        <position position="249"/>
    </location>
    <ligand>
        <name>NADPH</name>
        <dbReference type="ChEBI" id="CHEBI:57783"/>
    </ligand>
</feature>
<comment type="catalytic activity">
    <reaction evidence="7">
        <text>sn-glycerol 3-phosphate + NAD(+) = dihydroxyacetone phosphate + NADH + H(+)</text>
        <dbReference type="Rhea" id="RHEA:11092"/>
        <dbReference type="ChEBI" id="CHEBI:15378"/>
        <dbReference type="ChEBI" id="CHEBI:57540"/>
        <dbReference type="ChEBI" id="CHEBI:57597"/>
        <dbReference type="ChEBI" id="CHEBI:57642"/>
        <dbReference type="ChEBI" id="CHEBI:57945"/>
        <dbReference type="EC" id="1.1.1.94"/>
    </reaction>
</comment>
<comment type="pathway">
    <text evidence="7">Membrane lipid metabolism; glycerophospholipid metabolism.</text>
</comment>
<evidence type="ECO:0000313" key="12">
    <source>
        <dbReference type="EMBL" id="MFD2265462.1"/>
    </source>
</evidence>
<dbReference type="NCBIfam" id="NF000940">
    <property type="entry name" value="PRK00094.1-2"/>
    <property type="match status" value="1"/>
</dbReference>
<comment type="caution">
    <text evidence="12">The sequence shown here is derived from an EMBL/GenBank/DDBJ whole genome shotgun (WGS) entry which is preliminary data.</text>
</comment>
<name>A0ABW5DX19_9PROT</name>
<keyword evidence="2 7" id="KW-0444">Lipid biosynthesis</keyword>
<dbReference type="InterPro" id="IPR036291">
    <property type="entry name" value="NAD(P)-bd_dom_sf"/>
</dbReference>
<evidence type="ECO:0000256" key="4">
    <source>
        <dbReference type="ARBA" id="ARBA00023098"/>
    </source>
</evidence>
<dbReference type="InterPro" id="IPR013328">
    <property type="entry name" value="6PGD_dom2"/>
</dbReference>
<dbReference type="PANTHER" id="PTHR11728">
    <property type="entry name" value="GLYCEROL-3-PHOSPHATE DEHYDROGENASE"/>
    <property type="match status" value="1"/>
</dbReference>
<dbReference type="EC" id="1.1.1.94" evidence="7"/>
<comment type="catalytic activity">
    <reaction evidence="7 9">
        <text>sn-glycerol 3-phosphate + NADP(+) = dihydroxyacetone phosphate + NADPH + H(+)</text>
        <dbReference type="Rhea" id="RHEA:11096"/>
        <dbReference type="ChEBI" id="CHEBI:15378"/>
        <dbReference type="ChEBI" id="CHEBI:57597"/>
        <dbReference type="ChEBI" id="CHEBI:57642"/>
        <dbReference type="ChEBI" id="CHEBI:57783"/>
        <dbReference type="ChEBI" id="CHEBI:58349"/>
        <dbReference type="EC" id="1.1.1.94"/>
    </reaction>
</comment>
<evidence type="ECO:0000256" key="1">
    <source>
        <dbReference type="ARBA" id="ARBA00011009"/>
    </source>
</evidence>
<evidence type="ECO:0000256" key="9">
    <source>
        <dbReference type="RuleBase" id="RU000439"/>
    </source>
</evidence>
<feature type="binding site" evidence="7">
    <location>
        <position position="185"/>
    </location>
    <ligand>
        <name>sn-glycerol 3-phosphate</name>
        <dbReference type="ChEBI" id="CHEBI:57597"/>
    </ligand>
</feature>
<feature type="domain" description="Glycerol-3-phosphate dehydrogenase NAD-dependent N-terminal" evidence="10">
    <location>
        <begin position="3"/>
        <end position="151"/>
    </location>
</feature>
<evidence type="ECO:0000256" key="7">
    <source>
        <dbReference type="HAMAP-Rule" id="MF_00394"/>
    </source>
</evidence>
<evidence type="ECO:0000256" key="2">
    <source>
        <dbReference type="ARBA" id="ARBA00022516"/>
    </source>
</evidence>
<feature type="binding site" evidence="7">
    <location>
        <position position="273"/>
    </location>
    <ligand>
        <name>NADPH</name>
        <dbReference type="ChEBI" id="CHEBI:57783"/>
    </ligand>
</feature>
<evidence type="ECO:0000259" key="11">
    <source>
        <dbReference type="Pfam" id="PF07479"/>
    </source>
</evidence>
<dbReference type="InterPro" id="IPR006109">
    <property type="entry name" value="G3P_DH_NAD-dep_C"/>
</dbReference>
<dbReference type="RefSeq" id="WP_379878828.1">
    <property type="nucleotide sequence ID" value="NZ_JBHUIP010000016.1"/>
</dbReference>
<evidence type="ECO:0000256" key="3">
    <source>
        <dbReference type="ARBA" id="ARBA00023002"/>
    </source>
</evidence>
<feature type="binding site" evidence="7">
    <location>
        <position position="103"/>
    </location>
    <ligand>
        <name>sn-glycerol 3-phosphate</name>
        <dbReference type="ChEBI" id="CHEBI:57597"/>
    </ligand>
</feature>
<protein>
    <recommendedName>
        <fullName evidence="7">Glycerol-3-phosphate dehydrogenase [NAD(P)+]</fullName>
        <ecNumber evidence="7">1.1.1.94</ecNumber>
    </recommendedName>
    <alternativeName>
        <fullName evidence="7">NAD(P)(+)-dependent glycerol-3-phosphate dehydrogenase</fullName>
    </alternativeName>
    <alternativeName>
        <fullName evidence="7">NAD(P)H-dependent dihydroxyacetone-phosphate reductase</fullName>
    </alternativeName>
</protein>
<evidence type="ECO:0000259" key="10">
    <source>
        <dbReference type="Pfam" id="PF01210"/>
    </source>
</evidence>
<keyword evidence="6 7" id="KW-1208">Phospholipid metabolism</keyword>
<feature type="binding site" evidence="7">
    <location>
        <position position="103"/>
    </location>
    <ligand>
        <name>NADPH</name>
        <dbReference type="ChEBI" id="CHEBI:57783"/>
    </ligand>
</feature>
<feature type="binding site" evidence="7">
    <location>
        <position position="238"/>
    </location>
    <ligand>
        <name>sn-glycerol 3-phosphate</name>
        <dbReference type="ChEBI" id="CHEBI:57597"/>
    </ligand>
</feature>
<proteinExistence type="inferred from homology"/>
<comment type="subcellular location">
    <subcellularLocation>
        <location evidence="7">Cytoplasm</location>
    </subcellularLocation>
</comment>
<feature type="binding site" evidence="7">
    <location>
        <position position="130"/>
    </location>
    <ligand>
        <name>sn-glycerol 3-phosphate</name>
        <dbReference type="ChEBI" id="CHEBI:57597"/>
    </ligand>
</feature>
<dbReference type="InterPro" id="IPR006168">
    <property type="entry name" value="G3P_DH_NAD-dep"/>
</dbReference>
<keyword evidence="7 8" id="KW-0520">NAD</keyword>
<dbReference type="Gene3D" id="1.10.1040.10">
    <property type="entry name" value="N-(1-d-carboxylethyl)-l-norvaline Dehydrogenase, domain 2"/>
    <property type="match status" value="1"/>
</dbReference>
<feature type="binding site" evidence="7">
    <location>
        <position position="11"/>
    </location>
    <ligand>
        <name>NADPH</name>
        <dbReference type="ChEBI" id="CHEBI:57783"/>
    </ligand>
</feature>
<dbReference type="SUPFAM" id="SSF48179">
    <property type="entry name" value="6-phosphogluconate dehydrogenase C-terminal domain-like"/>
    <property type="match status" value="1"/>
</dbReference>
<evidence type="ECO:0000256" key="8">
    <source>
        <dbReference type="RuleBase" id="RU000437"/>
    </source>
</evidence>
<dbReference type="Pfam" id="PF07479">
    <property type="entry name" value="NAD_Gly3P_dh_C"/>
    <property type="match status" value="1"/>
</dbReference>
<dbReference type="InterPro" id="IPR008927">
    <property type="entry name" value="6-PGluconate_DH-like_C_sf"/>
</dbReference>
<dbReference type="PROSITE" id="PS00957">
    <property type="entry name" value="NAD_G3PDH"/>
    <property type="match status" value="1"/>
</dbReference>
<dbReference type="PIRSF" id="PIRSF000114">
    <property type="entry name" value="Glycerol-3-P_dh"/>
    <property type="match status" value="1"/>
</dbReference>
<feature type="binding site" evidence="7">
    <location>
        <position position="275"/>
    </location>
    <ligand>
        <name>NADPH</name>
        <dbReference type="ChEBI" id="CHEBI:57783"/>
    </ligand>
</feature>
<dbReference type="Proteomes" id="UP001597295">
    <property type="component" value="Unassembled WGS sequence"/>
</dbReference>
<keyword evidence="13" id="KW-1185">Reference proteome</keyword>
<keyword evidence="5 7" id="KW-0594">Phospholipid biosynthesis</keyword>
<gene>
    <name evidence="7" type="primary">gpsA</name>
    <name evidence="12" type="ORF">ACFSM5_21350</name>
</gene>
<feature type="binding site" evidence="7">
    <location>
        <position position="134"/>
    </location>
    <ligand>
        <name>NADPH</name>
        <dbReference type="ChEBI" id="CHEBI:57783"/>
    </ligand>
</feature>
<feature type="binding site" evidence="7">
    <location>
        <position position="132"/>
    </location>
    <ligand>
        <name>sn-glycerol 3-phosphate</name>
        <dbReference type="ChEBI" id="CHEBI:57597"/>
    </ligand>
</feature>
<feature type="binding site" evidence="7">
    <location>
        <position position="249"/>
    </location>
    <ligand>
        <name>sn-glycerol 3-phosphate</name>
        <dbReference type="ChEBI" id="CHEBI:57597"/>
    </ligand>
</feature>
<dbReference type="NCBIfam" id="NF000942">
    <property type="entry name" value="PRK00094.1-4"/>
    <property type="match status" value="1"/>
</dbReference>
<evidence type="ECO:0000313" key="13">
    <source>
        <dbReference type="Proteomes" id="UP001597295"/>
    </source>
</evidence>